<reference evidence="2" key="1">
    <citation type="submission" date="2022-06" db="EMBL/GenBank/DDBJ databases">
        <title>Novel species in genus nocardia.</title>
        <authorList>
            <person name="Li F."/>
        </authorList>
    </citation>
    <scope>NUCLEOTIDE SEQUENCE</scope>
    <source>
        <strain evidence="2">CDC141</strain>
    </source>
</reference>
<feature type="domain" description="Flavodoxin-like" evidence="1">
    <location>
        <begin position="4"/>
        <end position="150"/>
    </location>
</feature>
<dbReference type="Proteomes" id="UP001139157">
    <property type="component" value="Unassembled WGS sequence"/>
</dbReference>
<dbReference type="EMBL" id="JAMRXG010000003">
    <property type="protein sequence ID" value="MCM6773540.1"/>
    <property type="molecule type" value="Genomic_DNA"/>
</dbReference>
<dbReference type="Pfam" id="PF12724">
    <property type="entry name" value="Flavodoxin_5"/>
    <property type="match status" value="1"/>
</dbReference>
<dbReference type="InterPro" id="IPR026816">
    <property type="entry name" value="Flavodoxin_dom"/>
</dbReference>
<dbReference type="AlphaFoldDB" id="A0A9X2E4M4"/>
<dbReference type="PROSITE" id="PS50902">
    <property type="entry name" value="FLAVODOXIN_LIKE"/>
    <property type="match status" value="1"/>
</dbReference>
<comment type="caution">
    <text evidence="2">The sequence shown here is derived from an EMBL/GenBank/DDBJ whole genome shotgun (WGS) entry which is preliminary data.</text>
</comment>
<accession>A0A9X2E4M4</accession>
<gene>
    <name evidence="2" type="ORF">NDR86_08660</name>
</gene>
<evidence type="ECO:0000313" key="2">
    <source>
        <dbReference type="EMBL" id="MCM6773540.1"/>
    </source>
</evidence>
<dbReference type="SUPFAM" id="SSF52218">
    <property type="entry name" value="Flavoproteins"/>
    <property type="match status" value="1"/>
</dbReference>
<dbReference type="InterPro" id="IPR008254">
    <property type="entry name" value="Flavodoxin/NO_synth"/>
</dbReference>
<proteinExistence type="predicted"/>
<evidence type="ECO:0000313" key="3">
    <source>
        <dbReference type="Proteomes" id="UP001139157"/>
    </source>
</evidence>
<dbReference type="InterPro" id="IPR029039">
    <property type="entry name" value="Flavoprotein-like_sf"/>
</dbReference>
<dbReference type="RefSeq" id="WP_251910605.1">
    <property type="nucleotide sequence ID" value="NZ_JAMRXG010000003.1"/>
</dbReference>
<evidence type="ECO:0000259" key="1">
    <source>
        <dbReference type="PROSITE" id="PS50902"/>
    </source>
</evidence>
<protein>
    <submittedName>
        <fullName evidence="2">Flavodoxin family protein</fullName>
    </submittedName>
</protein>
<dbReference type="Gene3D" id="3.40.50.360">
    <property type="match status" value="1"/>
</dbReference>
<sequence>MRAVIVCVSVSHGNTRRVAEVMGQVLGAAVVEPEQIDPADLATYDLVGFGSGVFNMNLHPRLRRFVRSLPEGQRHKAFVFTSSGFPEPPFRRYLRAFARLVGSKGFEVVGSFSCRGLDTWAPFKPFGGVKKGRPDVADFAAAQRFAEGLRARLTATA</sequence>
<organism evidence="2 3">
    <name type="scientific">Nocardia pulmonis</name>
    <dbReference type="NCBI Taxonomy" id="2951408"/>
    <lineage>
        <taxon>Bacteria</taxon>
        <taxon>Bacillati</taxon>
        <taxon>Actinomycetota</taxon>
        <taxon>Actinomycetes</taxon>
        <taxon>Mycobacteriales</taxon>
        <taxon>Nocardiaceae</taxon>
        <taxon>Nocardia</taxon>
    </lineage>
</organism>
<dbReference type="GO" id="GO:0010181">
    <property type="term" value="F:FMN binding"/>
    <property type="evidence" value="ECO:0007669"/>
    <property type="project" value="InterPro"/>
</dbReference>
<keyword evidence="3" id="KW-1185">Reference proteome</keyword>
<name>A0A9X2E4M4_9NOCA</name>